<organism evidence="1 2">
    <name type="scientific">Myceligenerans salitolerans</name>
    <dbReference type="NCBI Taxonomy" id="1230528"/>
    <lineage>
        <taxon>Bacteria</taxon>
        <taxon>Bacillati</taxon>
        <taxon>Actinomycetota</taxon>
        <taxon>Actinomycetes</taxon>
        <taxon>Micrococcales</taxon>
        <taxon>Promicromonosporaceae</taxon>
        <taxon>Myceligenerans</taxon>
    </lineage>
</organism>
<reference evidence="2" key="1">
    <citation type="submission" date="2023-07" db="EMBL/GenBank/DDBJ databases">
        <title>Myceligenerans salitolerans sp. nov., a halotolerant actinomycete isolated from a salt lake in Xinjiang, China.</title>
        <authorList>
            <person name="Guan T."/>
        </authorList>
    </citation>
    <scope>NUCLEOTIDE SEQUENCE [LARGE SCALE GENOMIC DNA]</scope>
    <source>
        <strain evidence="2">XHU 5031</strain>
    </source>
</reference>
<gene>
    <name evidence="1" type="ORF">J0911_09195</name>
</gene>
<protein>
    <submittedName>
        <fullName evidence="1">Uncharacterized protein</fullName>
    </submittedName>
</protein>
<dbReference type="RefSeq" id="WP_207275172.1">
    <property type="nucleotide sequence ID" value="NZ_JAFMPK010000037.1"/>
</dbReference>
<proteinExistence type="predicted"/>
<evidence type="ECO:0000313" key="1">
    <source>
        <dbReference type="EMBL" id="MBO0609207.1"/>
    </source>
</evidence>
<keyword evidence="2" id="KW-1185">Reference proteome</keyword>
<name>A0ABS3I859_9MICO</name>
<dbReference type="EMBL" id="JAFMPK010000037">
    <property type="protein sequence ID" value="MBO0609207.1"/>
    <property type="molecule type" value="Genomic_DNA"/>
</dbReference>
<sequence>MRTFDEALRELAAMAGADAQPAHDDEHVRWTLYEASLPDPERRGVLQDALRGEANAPLVSAVVTKALELVPDGERRQWVDLLPPGPLRDFARVRATELGIWESLAAGERPVDGPAEIDAWSRWLQLRIAEQLDSVRLLEELSQAGATKRIRRSARERLRLLRAS</sequence>
<accession>A0ABS3I859</accession>
<comment type="caution">
    <text evidence="1">The sequence shown here is derived from an EMBL/GenBank/DDBJ whole genome shotgun (WGS) entry which is preliminary data.</text>
</comment>
<dbReference type="Proteomes" id="UP000664617">
    <property type="component" value="Unassembled WGS sequence"/>
</dbReference>
<evidence type="ECO:0000313" key="2">
    <source>
        <dbReference type="Proteomes" id="UP000664617"/>
    </source>
</evidence>